<keyword evidence="6" id="KW-0489">Methyltransferase</keyword>
<sequence>MANLLYENPDNSSYIKKSMRSGLEFIEYYKNGLFYSGIYPEAPLKISFTLIPTIYSLIHTSKRVLILGTGTGGLAIQLKELNSDCMITTVDIDENVEHLAKTYFGLERYPDVHFVSENAITYVAQSDQKFDYIIIDIFDGDKIPAGIISQNFINQLEGLLEQDGMIAINTNMRELRMLTPYAIGVNPMKYIYNLVFNSGFKAIFQNDFHNSGWLFAFKQGKNLKDLKDIFFEKFLEVQDIFQKCGIAIQLLFLSQIDREEVRNTEFVHTAEYKSDIISQYRQYIFKSVISLSRIKVNNNISEQELREATVRSLIRRIKDTLSSEAGKDFFKSKDEVYYQELNDIGMKMTNKQQISLYLKEILLPNDVELAIFSLPTEKSFFLKLVYALGWYLRDDCEQAAIIIEAVHTLYDPSCQAVNN</sequence>
<comment type="caution">
    <text evidence="6">The sequence shown here is derived from an EMBL/GenBank/DDBJ whole genome shotgun (WGS) entry which is preliminary data.</text>
</comment>
<dbReference type="OrthoDB" id="9761985at2"/>
<name>A0A559J110_9BACL</name>
<dbReference type="GO" id="GO:0032259">
    <property type="term" value="P:methylation"/>
    <property type="evidence" value="ECO:0007669"/>
    <property type="project" value="UniProtKB-KW"/>
</dbReference>
<dbReference type="PANTHER" id="PTHR43317:SF1">
    <property type="entry name" value="THERMOSPERMINE SYNTHASE ACAULIS5"/>
    <property type="match status" value="1"/>
</dbReference>
<feature type="domain" description="PABS" evidence="5">
    <location>
        <begin position="52"/>
        <end position="222"/>
    </location>
</feature>
<evidence type="ECO:0000313" key="6">
    <source>
        <dbReference type="EMBL" id="TVX93570.1"/>
    </source>
</evidence>
<dbReference type="Gene3D" id="3.40.50.150">
    <property type="entry name" value="Vaccinia Virus protein VP39"/>
    <property type="match status" value="1"/>
</dbReference>
<evidence type="ECO:0000256" key="2">
    <source>
        <dbReference type="ARBA" id="ARBA00022679"/>
    </source>
</evidence>
<dbReference type="InterPro" id="IPR029063">
    <property type="entry name" value="SAM-dependent_MTases_sf"/>
</dbReference>
<keyword evidence="7" id="KW-1185">Reference proteome</keyword>
<protein>
    <submittedName>
        <fullName evidence="6">Methyltransferase domain-containing protein</fullName>
    </submittedName>
</protein>
<dbReference type="RefSeq" id="WP_144990178.1">
    <property type="nucleotide sequence ID" value="NZ_VNJK01000001.1"/>
</dbReference>
<dbReference type="PROSITE" id="PS51006">
    <property type="entry name" value="PABS_2"/>
    <property type="match status" value="1"/>
</dbReference>
<dbReference type="InterPro" id="IPR030374">
    <property type="entry name" value="PABS"/>
</dbReference>
<evidence type="ECO:0000256" key="3">
    <source>
        <dbReference type="ARBA" id="ARBA00023115"/>
    </source>
</evidence>
<dbReference type="SUPFAM" id="SSF53335">
    <property type="entry name" value="S-adenosyl-L-methionine-dependent methyltransferases"/>
    <property type="match status" value="1"/>
</dbReference>
<comment type="similarity">
    <text evidence="1">Belongs to the spermidine/spermine synthase family.</text>
</comment>
<evidence type="ECO:0000259" key="5">
    <source>
        <dbReference type="PROSITE" id="PS51006"/>
    </source>
</evidence>
<feature type="active site" description="Proton acceptor" evidence="4">
    <location>
        <position position="136"/>
    </location>
</feature>
<evidence type="ECO:0000313" key="7">
    <source>
        <dbReference type="Proteomes" id="UP000318102"/>
    </source>
</evidence>
<dbReference type="Pfam" id="PF01564">
    <property type="entry name" value="Spermine_synth"/>
    <property type="match status" value="1"/>
</dbReference>
<dbReference type="GO" id="GO:0006596">
    <property type="term" value="P:polyamine biosynthetic process"/>
    <property type="evidence" value="ECO:0007669"/>
    <property type="project" value="UniProtKB-UniRule"/>
</dbReference>
<evidence type="ECO:0000256" key="1">
    <source>
        <dbReference type="ARBA" id="ARBA00007867"/>
    </source>
</evidence>
<reference evidence="6 7" key="1">
    <citation type="submission" date="2019-07" db="EMBL/GenBank/DDBJ databases">
        <authorList>
            <person name="Kim J."/>
        </authorList>
    </citation>
    <scope>NUCLEOTIDE SEQUENCE [LARGE SCALE GENOMIC DNA]</scope>
    <source>
        <strain evidence="6 7">N4</strain>
    </source>
</reference>
<dbReference type="PANTHER" id="PTHR43317">
    <property type="entry name" value="THERMOSPERMINE SYNTHASE ACAULIS5"/>
    <property type="match status" value="1"/>
</dbReference>
<gene>
    <name evidence="6" type="ORF">FPZ44_11195</name>
</gene>
<dbReference type="EMBL" id="VNJK01000001">
    <property type="protein sequence ID" value="TVX93570.1"/>
    <property type="molecule type" value="Genomic_DNA"/>
</dbReference>
<evidence type="ECO:0000256" key="4">
    <source>
        <dbReference type="PROSITE-ProRule" id="PRU00354"/>
    </source>
</evidence>
<keyword evidence="3 4" id="KW-0620">Polyamine biosynthesis</keyword>
<keyword evidence="2 4" id="KW-0808">Transferase</keyword>
<dbReference type="GO" id="GO:0008168">
    <property type="term" value="F:methyltransferase activity"/>
    <property type="evidence" value="ECO:0007669"/>
    <property type="project" value="UniProtKB-KW"/>
</dbReference>
<organism evidence="6 7">
    <name type="scientific">Paenibacillus agilis</name>
    <dbReference type="NCBI Taxonomy" id="3020863"/>
    <lineage>
        <taxon>Bacteria</taxon>
        <taxon>Bacillati</taxon>
        <taxon>Bacillota</taxon>
        <taxon>Bacilli</taxon>
        <taxon>Bacillales</taxon>
        <taxon>Paenibacillaceae</taxon>
        <taxon>Paenibacillus</taxon>
    </lineage>
</organism>
<dbReference type="AlphaFoldDB" id="A0A559J110"/>
<accession>A0A559J110</accession>
<dbReference type="CDD" id="cd02440">
    <property type="entry name" value="AdoMet_MTases"/>
    <property type="match status" value="1"/>
</dbReference>
<dbReference type="Proteomes" id="UP000318102">
    <property type="component" value="Unassembled WGS sequence"/>
</dbReference>
<proteinExistence type="inferred from homology"/>